<protein>
    <submittedName>
        <fullName evidence="2">ELF3 protein</fullName>
    </submittedName>
</protein>
<reference evidence="2" key="1">
    <citation type="journal article" date="2017" name="Nat. Genet.">
        <title>Natural variation at the soybean J locus improves adaptation to the tropics and enhances yield.</title>
        <authorList>
            <person name="Lu S."/>
            <person name="Zhao X."/>
            <person name="Hu Y."/>
            <person name="Liu S."/>
            <person name="Nan H."/>
            <person name="Li X."/>
            <person name="Fang C."/>
            <person name="Cao D."/>
            <person name="Shi X."/>
            <person name="Kong L."/>
            <person name="Su T."/>
            <person name="Zhang F."/>
            <person name="Li S."/>
            <person name="Wang Z."/>
            <person name="Yuan X."/>
            <person name="Cober E.R."/>
            <person name="Weller J.L."/>
            <person name="Liu B."/>
            <person name="Hou X."/>
            <person name="Tian Z."/>
            <person name="Kong F."/>
        </authorList>
    </citation>
    <scope>NUCLEOTIDE SEQUENCE</scope>
</reference>
<sequence length="180" mass="20035">MKRGKDDEKVMGPMFPRLHVNDTEKGGPRAPPRNKMALYEQFSIPSQRFNSGVLPLNPNISSNTVPPASSSLRTVPERNCVYPVHLPPQRPIHRAEKCNSRQSEGTNLSASLEQRKKVDEDDFGFLYTFTPGLVNVMIRVLRVSMGKNSLLQALGILVVPYQGKVIVKEIQSSLAPQLSI</sequence>
<dbReference type="InterPro" id="IPR039319">
    <property type="entry name" value="ELF3-like"/>
</dbReference>
<evidence type="ECO:0000256" key="1">
    <source>
        <dbReference type="SAM" id="MobiDB-lite"/>
    </source>
</evidence>
<dbReference type="PANTHER" id="PTHR34281:SF2">
    <property type="entry name" value="PROTEIN EARLY FLOWERING 3"/>
    <property type="match status" value="1"/>
</dbReference>
<gene>
    <name evidence="2" type="primary">J</name>
</gene>
<dbReference type="ExpressionAtlas" id="A0A1S6YGD1">
    <property type="expression patterns" value="baseline and differential"/>
</dbReference>
<dbReference type="PANTHER" id="PTHR34281">
    <property type="entry name" value="PROTEIN EARLY FLOWERING 3"/>
    <property type="match status" value="1"/>
</dbReference>
<feature type="compositionally biased region" description="Basic and acidic residues" evidence="1">
    <location>
        <begin position="1"/>
        <end position="10"/>
    </location>
</feature>
<evidence type="ECO:0000313" key="2">
    <source>
        <dbReference type="EMBL" id="AQX44342.1"/>
    </source>
</evidence>
<organism evidence="2">
    <name type="scientific">Glycine max</name>
    <name type="common">Soybean</name>
    <name type="synonym">Glycine hispida</name>
    <dbReference type="NCBI Taxonomy" id="3847"/>
    <lineage>
        <taxon>Eukaryota</taxon>
        <taxon>Viridiplantae</taxon>
        <taxon>Streptophyta</taxon>
        <taxon>Embryophyta</taxon>
        <taxon>Tracheophyta</taxon>
        <taxon>Spermatophyta</taxon>
        <taxon>Magnoliopsida</taxon>
        <taxon>eudicotyledons</taxon>
        <taxon>Gunneridae</taxon>
        <taxon>Pentapetalae</taxon>
        <taxon>rosids</taxon>
        <taxon>fabids</taxon>
        <taxon>Fabales</taxon>
        <taxon>Fabaceae</taxon>
        <taxon>Papilionoideae</taxon>
        <taxon>50 kb inversion clade</taxon>
        <taxon>NPAAA clade</taxon>
        <taxon>indigoferoid/millettioid clade</taxon>
        <taxon>Phaseoleae</taxon>
        <taxon>Glycine</taxon>
        <taxon>Glycine subgen. Soja</taxon>
    </lineage>
</organism>
<dbReference type="EMBL" id="KX943541">
    <property type="protein sequence ID" value="AQX44342.1"/>
    <property type="molecule type" value="mRNA"/>
</dbReference>
<dbReference type="GO" id="GO:2000028">
    <property type="term" value="P:regulation of photoperiodism, flowering"/>
    <property type="evidence" value="ECO:0007669"/>
    <property type="project" value="InterPro"/>
</dbReference>
<dbReference type="AlphaFoldDB" id="A0A1S6YGD1"/>
<feature type="region of interest" description="Disordered" evidence="1">
    <location>
        <begin position="1"/>
        <end position="33"/>
    </location>
</feature>
<accession>A0A1S6YGD1</accession>
<name>A0A1S6YGD1_SOYBN</name>
<proteinExistence type="evidence at transcript level"/>